<dbReference type="GO" id="GO:0016757">
    <property type="term" value="F:glycosyltransferase activity"/>
    <property type="evidence" value="ECO:0007669"/>
    <property type="project" value="UniProtKB-KW"/>
</dbReference>
<name>A0A6B0TTU7_9RHOB</name>
<proteinExistence type="predicted"/>
<dbReference type="Gene3D" id="3.40.50.2000">
    <property type="entry name" value="Glycogen Phosphorylase B"/>
    <property type="match status" value="2"/>
</dbReference>
<keyword evidence="4" id="KW-1185">Reference proteome</keyword>
<evidence type="ECO:0000313" key="3">
    <source>
        <dbReference type="EMBL" id="MXU64662.1"/>
    </source>
</evidence>
<keyword evidence="1" id="KW-0328">Glycosyltransferase</keyword>
<dbReference type="Pfam" id="PF13692">
    <property type="entry name" value="Glyco_trans_1_4"/>
    <property type="match status" value="1"/>
</dbReference>
<keyword evidence="2 3" id="KW-0808">Transferase</keyword>
<protein>
    <submittedName>
        <fullName evidence="3">Glycosyltransferase</fullName>
    </submittedName>
</protein>
<dbReference type="AlphaFoldDB" id="A0A6B0TTU7"/>
<dbReference type="PANTHER" id="PTHR12526:SF510">
    <property type="entry name" value="D-INOSITOL 3-PHOSPHATE GLYCOSYLTRANSFERASE"/>
    <property type="match status" value="1"/>
</dbReference>
<sequence length="372" mass="41476">MSDAKRPRPVCLLAPVAPYRSGIARHSTALARELAARADVDLSVFSFSKQYPPLLFPGASDTLADVRTYASPLGTRYSLNSVSPLSWRRTAAEISAKRPELLVLPAWTFFVAPGLGYVARSLRRRGTRIATIVHNAEDHETSRWKAGVSRFQLSQSSYFLTHNSNLFKALHSQFPDVPARVSPHPLYDDYPEAKGRLARRGSVELLFFGIVRPYKGLDLLLEAMARAENRDIHLSIVGEFWSGREETEALIARLGIADRVELVARYVSDKEAAEYFHRCDAVVTPYRSASASGVHALAQHYRRPIISSDIPGLNDRVRHGHTGWLFDNGDVPMLTQILDKEVTAETARALRPNIAADADHYSWSRFADTLLA</sequence>
<gene>
    <name evidence="3" type="ORF">GSH16_04335</name>
</gene>
<dbReference type="RefSeq" id="WP_160852261.1">
    <property type="nucleotide sequence ID" value="NZ_WUWG01000001.1"/>
</dbReference>
<dbReference type="Proteomes" id="UP000436016">
    <property type="component" value="Unassembled WGS sequence"/>
</dbReference>
<reference evidence="3 4" key="1">
    <citation type="submission" date="2019-12" db="EMBL/GenBank/DDBJ databases">
        <title>Strain KN286 was isolated from seawater, which was collected from Caroline Seamount in the tropical western Pacific.</title>
        <authorList>
            <person name="Wang Q."/>
        </authorList>
    </citation>
    <scope>NUCLEOTIDE SEQUENCE [LARGE SCALE GENOMIC DNA]</scope>
    <source>
        <strain evidence="3 4">KN286</strain>
    </source>
</reference>
<comment type="caution">
    <text evidence="3">The sequence shown here is derived from an EMBL/GenBank/DDBJ whole genome shotgun (WGS) entry which is preliminary data.</text>
</comment>
<organism evidence="3 4">
    <name type="scientific">Oceanomicrobium pacificus</name>
    <dbReference type="NCBI Taxonomy" id="2692916"/>
    <lineage>
        <taxon>Bacteria</taxon>
        <taxon>Pseudomonadati</taxon>
        <taxon>Pseudomonadota</taxon>
        <taxon>Alphaproteobacteria</taxon>
        <taxon>Rhodobacterales</taxon>
        <taxon>Paracoccaceae</taxon>
        <taxon>Oceanomicrobium</taxon>
    </lineage>
</organism>
<evidence type="ECO:0000256" key="2">
    <source>
        <dbReference type="ARBA" id="ARBA00022679"/>
    </source>
</evidence>
<dbReference type="EMBL" id="WUWG01000001">
    <property type="protein sequence ID" value="MXU64662.1"/>
    <property type="molecule type" value="Genomic_DNA"/>
</dbReference>
<evidence type="ECO:0000313" key="4">
    <source>
        <dbReference type="Proteomes" id="UP000436016"/>
    </source>
</evidence>
<accession>A0A6B0TTU7</accession>
<dbReference type="SUPFAM" id="SSF53756">
    <property type="entry name" value="UDP-Glycosyltransferase/glycogen phosphorylase"/>
    <property type="match status" value="1"/>
</dbReference>
<dbReference type="PANTHER" id="PTHR12526">
    <property type="entry name" value="GLYCOSYLTRANSFERASE"/>
    <property type="match status" value="1"/>
</dbReference>
<evidence type="ECO:0000256" key="1">
    <source>
        <dbReference type="ARBA" id="ARBA00022676"/>
    </source>
</evidence>